<accession>A0A7T8GPK0</accession>
<gene>
    <name evidence="1" type="ORF">FKW44_023438</name>
</gene>
<proteinExistence type="predicted"/>
<sequence length="75" mass="8538">MSGYCISKKDIIERKRGSGSKAKVDLQVIKKALEAETLKSMRAHHGDLAHNDCEIVKMLGWKSFVRVERPLLTRE</sequence>
<evidence type="ECO:0000313" key="2">
    <source>
        <dbReference type="Proteomes" id="UP000595437"/>
    </source>
</evidence>
<reference evidence="2" key="1">
    <citation type="submission" date="2021-01" db="EMBL/GenBank/DDBJ databases">
        <title>Caligus Genome Assembly.</title>
        <authorList>
            <person name="Gallardo-Escarate C."/>
        </authorList>
    </citation>
    <scope>NUCLEOTIDE SEQUENCE [LARGE SCALE GENOMIC DNA]</scope>
</reference>
<dbReference type="EMBL" id="CP045907">
    <property type="protein sequence ID" value="QQP35267.1"/>
    <property type="molecule type" value="Genomic_DNA"/>
</dbReference>
<keyword evidence="2" id="KW-1185">Reference proteome</keyword>
<evidence type="ECO:0000313" key="1">
    <source>
        <dbReference type="EMBL" id="QQP35267.1"/>
    </source>
</evidence>
<organism evidence="1 2">
    <name type="scientific">Caligus rogercresseyi</name>
    <name type="common">Sea louse</name>
    <dbReference type="NCBI Taxonomy" id="217165"/>
    <lineage>
        <taxon>Eukaryota</taxon>
        <taxon>Metazoa</taxon>
        <taxon>Ecdysozoa</taxon>
        <taxon>Arthropoda</taxon>
        <taxon>Crustacea</taxon>
        <taxon>Multicrustacea</taxon>
        <taxon>Hexanauplia</taxon>
        <taxon>Copepoda</taxon>
        <taxon>Siphonostomatoida</taxon>
        <taxon>Caligidae</taxon>
        <taxon>Caligus</taxon>
    </lineage>
</organism>
<dbReference type="Proteomes" id="UP000595437">
    <property type="component" value="Chromosome 18"/>
</dbReference>
<name>A0A7T8GPK0_CALRO</name>
<protein>
    <submittedName>
        <fullName evidence="1">Uncharacterized protein</fullName>
    </submittedName>
</protein>
<dbReference type="AlphaFoldDB" id="A0A7T8GPK0"/>